<evidence type="ECO:0000256" key="9">
    <source>
        <dbReference type="ARBA" id="ARBA00023128"/>
    </source>
</evidence>
<evidence type="ECO:0000256" key="5">
    <source>
        <dbReference type="ARBA" id="ARBA00022714"/>
    </source>
</evidence>
<comment type="subcellular location">
    <subcellularLocation>
        <location evidence="10">Cytoplasm</location>
    </subcellularLocation>
    <subcellularLocation>
        <location evidence="10">Mitochondrion intermembrane space</location>
    </subcellularLocation>
</comment>
<evidence type="ECO:0000256" key="6">
    <source>
        <dbReference type="ARBA" id="ARBA00022723"/>
    </source>
</evidence>
<evidence type="ECO:0000313" key="13">
    <source>
        <dbReference type="Proteomes" id="UP001205105"/>
    </source>
</evidence>
<feature type="binding site" evidence="10">
    <location>
        <position position="250"/>
    </location>
    <ligand>
        <name>[4Fe-4S] cluster</name>
        <dbReference type="ChEBI" id="CHEBI:49883"/>
    </ligand>
</feature>
<keyword evidence="9 10" id="KW-0496">Mitochondrion</keyword>
<keyword evidence="4 10" id="KW-0963">Cytoplasm</keyword>
<dbReference type="InterPro" id="IPR007785">
    <property type="entry name" value="Anamorsin"/>
</dbReference>
<keyword evidence="6 10" id="KW-0479">Metal-binding</keyword>
<accession>A0AAD5H9I8</accession>
<dbReference type="EMBL" id="JADXDR010000011">
    <property type="protein sequence ID" value="KAI7846020.1"/>
    <property type="molecule type" value="Genomic_DNA"/>
</dbReference>
<comment type="domain">
    <text evidence="10">The N-terminal domain has structural similarity with S-adenosyl-L-methionine-dependent methyltransferases, but does not bind S-adenosyl-L-methionine. It is required for correct assembly of the 2 Fe-S clusters.</text>
</comment>
<keyword evidence="3 10" id="KW-0004">4Fe-4S</keyword>
<dbReference type="PANTHER" id="PTHR13273">
    <property type="entry name" value="ANAMORSIN"/>
    <property type="match status" value="1"/>
</dbReference>
<proteinExistence type="inferred from homology"/>
<feature type="binding site" evidence="10">
    <location>
        <position position="239"/>
    </location>
    <ligand>
        <name>[4Fe-4S] cluster</name>
        <dbReference type="ChEBI" id="CHEBI:49883"/>
    </ligand>
</feature>
<dbReference type="GO" id="GO:0051539">
    <property type="term" value="F:4 iron, 4 sulfur cluster binding"/>
    <property type="evidence" value="ECO:0007669"/>
    <property type="project" value="UniProtKB-KW"/>
</dbReference>
<dbReference type="GO" id="GO:0005758">
    <property type="term" value="C:mitochondrial intermembrane space"/>
    <property type="evidence" value="ECO:0007669"/>
    <property type="project" value="UniProtKB-SubCell"/>
</dbReference>
<feature type="binding site" evidence="10">
    <location>
        <position position="190"/>
    </location>
    <ligand>
        <name>[2Fe-2S] cluster</name>
        <dbReference type="ChEBI" id="CHEBI:190135"/>
    </ligand>
</feature>
<comment type="caution">
    <text evidence="12">The sequence shown here is derived from an EMBL/GenBank/DDBJ whole genome shotgun (WGS) entry which is preliminary data.</text>
</comment>
<dbReference type="InterPro" id="IPR029063">
    <property type="entry name" value="SAM-dependent_MTases_sf"/>
</dbReference>
<protein>
    <recommendedName>
        <fullName evidence="10">Anamorsin homolog</fullName>
    </recommendedName>
    <alternativeName>
        <fullName evidence="10">Fe-S cluster assembly protein DRE2 homolog</fullName>
    </alternativeName>
</protein>
<dbReference type="AlphaFoldDB" id="A0AAD5H9I8"/>
<dbReference type="Pfam" id="PF05093">
    <property type="entry name" value="CIAPIN1"/>
    <property type="match status" value="1"/>
</dbReference>
<comment type="subunit">
    <text evidence="10">Monomer.</text>
</comment>
<feature type="binding site" evidence="10">
    <location>
        <position position="236"/>
    </location>
    <ligand>
        <name>[4Fe-4S] cluster</name>
        <dbReference type="ChEBI" id="CHEBI:49883"/>
    </ligand>
</feature>
<comment type="domain">
    <text evidence="10">The C-terminal domain binds 2 Fe-S clusters but is otherwise mostly in an intrinsically disordered conformation.</text>
</comment>
<feature type="short sequence motif" description="Cx2C motif 2" evidence="10">
    <location>
        <begin position="247"/>
        <end position="250"/>
    </location>
</feature>
<comment type="similarity">
    <text evidence="2 10">Belongs to the anamorsin family.</text>
</comment>
<feature type="binding site" evidence="10">
    <location>
        <position position="195"/>
    </location>
    <ligand>
        <name>[2Fe-2S] cluster</name>
        <dbReference type="ChEBI" id="CHEBI:190135"/>
    </ligand>
</feature>
<dbReference type="GO" id="GO:0046872">
    <property type="term" value="F:metal ion binding"/>
    <property type="evidence" value="ECO:0007669"/>
    <property type="project" value="UniProtKB-KW"/>
</dbReference>
<feature type="short sequence motif" description="Cx2C motif 1" evidence="10">
    <location>
        <begin position="236"/>
        <end position="239"/>
    </location>
</feature>
<evidence type="ECO:0000313" key="12">
    <source>
        <dbReference type="EMBL" id="KAI7846020.1"/>
    </source>
</evidence>
<evidence type="ECO:0000256" key="2">
    <source>
        <dbReference type="ARBA" id="ARBA00008169"/>
    </source>
</evidence>
<evidence type="ECO:0000256" key="1">
    <source>
        <dbReference type="ARBA" id="ARBA00001966"/>
    </source>
</evidence>
<organism evidence="12 13">
    <name type="scientific">Chlorella ohadii</name>
    <dbReference type="NCBI Taxonomy" id="2649997"/>
    <lineage>
        <taxon>Eukaryota</taxon>
        <taxon>Viridiplantae</taxon>
        <taxon>Chlorophyta</taxon>
        <taxon>core chlorophytes</taxon>
        <taxon>Trebouxiophyceae</taxon>
        <taxon>Chlorellales</taxon>
        <taxon>Chlorellaceae</taxon>
        <taxon>Chlorella clade</taxon>
        <taxon>Chlorella</taxon>
    </lineage>
</organism>
<dbReference type="HAMAP" id="MF_03115">
    <property type="entry name" value="Anamorsin"/>
    <property type="match status" value="1"/>
</dbReference>
<reference evidence="12" key="1">
    <citation type="submission" date="2020-11" db="EMBL/GenBank/DDBJ databases">
        <title>Chlorella ohadii genome sequencing and assembly.</title>
        <authorList>
            <person name="Murik O."/>
            <person name="Treves H."/>
            <person name="Kedem I."/>
            <person name="Shotland Y."/>
            <person name="Kaplan A."/>
        </authorList>
    </citation>
    <scope>NUCLEOTIDE SEQUENCE</scope>
    <source>
        <strain evidence="12">1</strain>
    </source>
</reference>
<feature type="domain" description="Anamorsin C-terminal" evidence="11">
    <location>
        <begin position="178"/>
        <end position="266"/>
    </location>
</feature>
<dbReference type="GO" id="GO:0051537">
    <property type="term" value="F:2 iron, 2 sulfur cluster binding"/>
    <property type="evidence" value="ECO:0007669"/>
    <property type="project" value="UniProtKB-UniRule"/>
</dbReference>
<feature type="binding site" evidence="10">
    <location>
        <position position="180"/>
    </location>
    <ligand>
        <name>[2Fe-2S] cluster</name>
        <dbReference type="ChEBI" id="CHEBI:190135"/>
    </ligand>
</feature>
<dbReference type="InterPro" id="IPR046408">
    <property type="entry name" value="CIAPIN1"/>
</dbReference>
<evidence type="ECO:0000256" key="4">
    <source>
        <dbReference type="ARBA" id="ARBA00022490"/>
    </source>
</evidence>
<comment type="cofactor">
    <cofactor evidence="10">
        <name>[2Fe-2S] cluster</name>
        <dbReference type="ChEBI" id="CHEBI:190135"/>
    </cofactor>
</comment>
<name>A0AAD5H9I8_9CHLO</name>
<dbReference type="Proteomes" id="UP001205105">
    <property type="component" value="Unassembled WGS sequence"/>
</dbReference>
<dbReference type="GO" id="GO:0009055">
    <property type="term" value="F:electron transfer activity"/>
    <property type="evidence" value="ECO:0007669"/>
    <property type="project" value="UniProtKB-UniRule"/>
</dbReference>
<evidence type="ECO:0000256" key="8">
    <source>
        <dbReference type="ARBA" id="ARBA00023014"/>
    </source>
</evidence>
<comment type="function">
    <text evidence="10">Component of the cytosolic iron-sulfur (Fe-S) protein assembly (CIA) machinery. Required for the maturation of extramitochondrial Fe-S proteins. Part of an electron transfer chain functioning in an early step of cytosolic Fe-S biogenesis, facilitating the de novo assembly of a [4Fe-4S] cluster on the cytosolic Fe-S scaffold complex. Electrons are transferred from NADPH via a FAD- and FMN-containing diflavin oxidoreductase. Together with the diflavin oxidoreductase, also required for the assembly of the diferric tyrosyl radical cofactor of ribonucleotide reductase (RNR), probably by providing electrons for reduction during radical cofactor maturation in the catalytic small subunit.</text>
</comment>
<dbReference type="PANTHER" id="PTHR13273:SF14">
    <property type="entry name" value="ANAMORSIN"/>
    <property type="match status" value="1"/>
</dbReference>
<evidence type="ECO:0000256" key="7">
    <source>
        <dbReference type="ARBA" id="ARBA00023004"/>
    </source>
</evidence>
<evidence type="ECO:0000256" key="10">
    <source>
        <dbReference type="HAMAP-Rule" id="MF_03115"/>
    </source>
</evidence>
<feature type="binding site" evidence="10">
    <location>
        <position position="247"/>
    </location>
    <ligand>
        <name>[4Fe-4S] cluster</name>
        <dbReference type="ChEBI" id="CHEBI:49883"/>
    </ligand>
</feature>
<feature type="region of interest" description="Fe-S binding site B" evidence="10">
    <location>
        <begin position="236"/>
        <end position="250"/>
    </location>
</feature>
<keyword evidence="13" id="KW-1185">Reference proteome</keyword>
<dbReference type="Gene3D" id="3.40.50.150">
    <property type="entry name" value="Vaccinia Virus protein VP39"/>
    <property type="match status" value="1"/>
</dbReference>
<sequence>MPACLVLTAAPVASQGDLTTLLAAQGLSDAAPLALATSSGTLAAGALPVAAYDAVVSVAQAPGHHTVALLGLLGAALKPGGKLVVQEPGSTAEALQKVLLLSGFPGATAAPGGGVAATKPSWATGAKAAIALKPRSQQQQQPAAATWTLAGDDDELVDDEALLTEEDKARPAAPAANDDCEVGAAGRKACKNCTCGRAEAGPDAKPAQLTKEMLDNPTSGCGSLTKEMLDNPTSGCGSCGLGDAFRCAGCPYRGLPAFEMGKKIELPSDFLAVDL</sequence>
<evidence type="ECO:0000256" key="3">
    <source>
        <dbReference type="ARBA" id="ARBA00022485"/>
    </source>
</evidence>
<comment type="caution">
    <text evidence="10">Lacks conserved residue(s) required for the propagation of feature annotation.</text>
</comment>
<keyword evidence="7 10" id="KW-0408">Iron</keyword>
<comment type="domain">
    <text evidence="10">The twin Cx2C motifs are involved in the recognition by the mitochondrial MIA40-ERV1 disulfide relay system. The formation of 2 disulfide bonds in the Cx2C motifs through dithiol/disulfide exchange reactions effectively traps the protein in the mitochondrial intermembrane space.</text>
</comment>
<evidence type="ECO:0000259" key="11">
    <source>
        <dbReference type="Pfam" id="PF05093"/>
    </source>
</evidence>
<comment type="cofactor">
    <cofactor evidence="1 10">
        <name>[4Fe-4S] cluster</name>
        <dbReference type="ChEBI" id="CHEBI:49883"/>
    </cofactor>
</comment>
<gene>
    <name evidence="12" type="ORF">COHA_000557</name>
</gene>
<keyword evidence="5 10" id="KW-0001">2Fe-2S</keyword>
<keyword evidence="8 10" id="KW-0411">Iron-sulfur</keyword>
<feature type="binding site" evidence="10">
    <location>
        <position position="193"/>
    </location>
    <ligand>
        <name>[2Fe-2S] cluster</name>
        <dbReference type="ChEBI" id="CHEBI:190135"/>
    </ligand>
</feature>
<dbReference type="GO" id="GO:0016226">
    <property type="term" value="P:iron-sulfur cluster assembly"/>
    <property type="evidence" value="ECO:0007669"/>
    <property type="project" value="UniProtKB-UniRule"/>
</dbReference>